<dbReference type="RefSeq" id="WP_277938795.1">
    <property type="nucleotide sequence ID" value="NZ_CP096246.1"/>
</dbReference>
<proteinExistence type="predicted"/>
<dbReference type="AlphaFoldDB" id="A0AAX3SZ78"/>
<accession>A0AAX3SZ78</accession>
<dbReference type="EMBL" id="CP096246">
    <property type="protein sequence ID" value="WFG96486.1"/>
    <property type="molecule type" value="Genomic_DNA"/>
</dbReference>
<organism evidence="1 2">
    <name type="scientific">Spiroplasma citri</name>
    <dbReference type="NCBI Taxonomy" id="2133"/>
    <lineage>
        <taxon>Bacteria</taxon>
        <taxon>Bacillati</taxon>
        <taxon>Mycoplasmatota</taxon>
        <taxon>Mollicutes</taxon>
        <taxon>Entomoplasmatales</taxon>
        <taxon>Spiroplasmataceae</taxon>
        <taxon>Spiroplasma</taxon>
    </lineage>
</organism>
<evidence type="ECO:0000313" key="1">
    <source>
        <dbReference type="EMBL" id="WFG96486.1"/>
    </source>
</evidence>
<dbReference type="Proteomes" id="UP001214629">
    <property type="component" value="Chromosome"/>
</dbReference>
<evidence type="ECO:0000313" key="2">
    <source>
        <dbReference type="Proteomes" id="UP001214629"/>
    </source>
</evidence>
<reference evidence="1 2" key="1">
    <citation type="submission" date="2022-04" db="EMBL/GenBank/DDBJ databases">
        <title>Whole genome of Spiroplasma citri.</title>
        <authorList>
            <person name="Khanchezar A."/>
            <person name="Izadpanah K."/>
            <person name="Taghavi M."/>
            <person name="Ghorbani A."/>
            <person name="Beven L."/>
        </authorList>
    </citation>
    <scope>NUCLEOTIDE SEQUENCE [LARGE SCALE GENOMIC DNA]</scope>
    <source>
        <strain evidence="1 2">D4</strain>
    </source>
</reference>
<name>A0AAX3SZ78_SPICI</name>
<sequence>MQVFESEIVRTGYIKEQAILNGFNAKEIVVNGTDHTHYVADAKPVTIKIIYDQKIGLLLEHKFLVIIRLV</sequence>
<dbReference type="InterPro" id="IPR016156">
    <property type="entry name" value="FAD/NAD-linked_Rdtase_dimer_sf"/>
</dbReference>
<protein>
    <submittedName>
        <fullName evidence="1">Uncharacterized protein</fullName>
    </submittedName>
</protein>
<gene>
    <name evidence="1" type="ORF">M0C40_00260</name>
</gene>
<keyword evidence="2" id="KW-1185">Reference proteome</keyword>
<dbReference type="Gene3D" id="3.30.390.30">
    <property type="match status" value="1"/>
</dbReference>
<dbReference type="SUPFAM" id="SSF55424">
    <property type="entry name" value="FAD/NAD-linked reductases, dimerisation (C-terminal) domain"/>
    <property type="match status" value="1"/>
</dbReference>